<dbReference type="RefSeq" id="WP_201428526.1">
    <property type="nucleotide sequence ID" value="NZ_JAEQMG010000163.1"/>
</dbReference>
<sequence length="178" mass="20219">MTVEMIGEKTILVSLREGDMRRYSLCLDDNADRVRLGLKDLLCRVGEICGLDHRGKSYLIEALPSKGGCLLIISVHTVKRRRKFRIKRKQLCELCVFFDADAMLDFRRSCAQGGYAVYDYDGRYILLPGVSLDESSIARLSEYGELYPVSEAVFARIREHGKLLLKSGYPMTASREAR</sequence>
<protein>
    <submittedName>
        <fullName evidence="1">Uncharacterized protein</fullName>
    </submittedName>
</protein>
<dbReference type="AlphaFoldDB" id="A0A934WTT6"/>
<accession>A0A934WTT6</accession>
<gene>
    <name evidence="1" type="ORF">JKK62_14455</name>
</gene>
<dbReference type="Proteomes" id="UP000633365">
    <property type="component" value="Unassembled WGS sequence"/>
</dbReference>
<comment type="caution">
    <text evidence="1">The sequence shown here is derived from an EMBL/GenBank/DDBJ whole genome shotgun (WGS) entry which is preliminary data.</text>
</comment>
<evidence type="ECO:0000313" key="1">
    <source>
        <dbReference type="EMBL" id="MBK6089824.1"/>
    </source>
</evidence>
<proteinExistence type="predicted"/>
<keyword evidence="2" id="KW-1185">Reference proteome</keyword>
<evidence type="ECO:0000313" key="2">
    <source>
        <dbReference type="Proteomes" id="UP000633365"/>
    </source>
</evidence>
<reference evidence="1" key="1">
    <citation type="submission" date="2021-01" db="EMBL/GenBank/DDBJ databases">
        <title>Genome public.</title>
        <authorList>
            <person name="Liu C."/>
            <person name="Sun Q."/>
        </authorList>
    </citation>
    <scope>NUCLEOTIDE SEQUENCE</scope>
    <source>
        <strain evidence="1">M6</strain>
    </source>
</reference>
<dbReference type="EMBL" id="JAEQMG010000163">
    <property type="protein sequence ID" value="MBK6089824.1"/>
    <property type="molecule type" value="Genomic_DNA"/>
</dbReference>
<name>A0A934WTT6_9FIRM</name>
<organism evidence="1 2">
    <name type="scientific">Ruminococcus difficilis</name>
    <dbReference type="NCBI Taxonomy" id="2763069"/>
    <lineage>
        <taxon>Bacteria</taxon>
        <taxon>Bacillati</taxon>
        <taxon>Bacillota</taxon>
        <taxon>Clostridia</taxon>
        <taxon>Eubacteriales</taxon>
        <taxon>Oscillospiraceae</taxon>
        <taxon>Ruminococcus</taxon>
    </lineage>
</organism>